<keyword evidence="2 7" id="KW-0732">Signal</keyword>
<dbReference type="GO" id="GO:0016042">
    <property type="term" value="P:lipid catabolic process"/>
    <property type="evidence" value="ECO:0007669"/>
    <property type="project" value="UniProtKB-KW"/>
</dbReference>
<keyword evidence="5" id="KW-0443">Lipid metabolism</keyword>
<dbReference type="SUPFAM" id="SSF53474">
    <property type="entry name" value="alpha/beta-Hydrolases"/>
    <property type="match status" value="2"/>
</dbReference>
<accession>A0A8K0GLB9</accession>
<evidence type="ECO:0000256" key="7">
    <source>
        <dbReference type="SAM" id="SignalP"/>
    </source>
</evidence>
<feature type="chain" id="PRO_5035444990" evidence="7">
    <location>
        <begin position="20"/>
        <end position="798"/>
    </location>
</feature>
<reference evidence="10" key="1">
    <citation type="submission" date="2019-08" db="EMBL/GenBank/DDBJ databases">
        <title>The genome of the North American firefly Photinus pyralis.</title>
        <authorList>
            <consortium name="Photinus pyralis genome working group"/>
            <person name="Fallon T.R."/>
            <person name="Sander Lower S.E."/>
            <person name="Weng J.-K."/>
        </authorList>
    </citation>
    <scope>NUCLEOTIDE SEQUENCE</scope>
    <source>
        <strain evidence="10">TRF0915ILg1</strain>
        <tissue evidence="10">Whole body</tissue>
    </source>
</reference>
<dbReference type="PANTHER" id="PTHR11005">
    <property type="entry name" value="LYSOSOMAL ACID LIPASE-RELATED"/>
    <property type="match status" value="1"/>
</dbReference>
<proteinExistence type="inferred from homology"/>
<sequence length="798" mass="91541">MEGYILILSVLTTIIITECKNPNNVCKSFLDYQTKFINPHCWYNPDVTANAFELVLSHGYPLEVYEAITEDLYILQVLRIPPKSKSNKGIVFLQHPAFGSCVNWIDLGNISLAFLFADAGYDVWMGNFRGTTYSDKHVHLSTSSNEYWNHSFHEIALYDLPAQFDLVRKETGYKDKLYYIGHSMSGTTAFVYASLRPQHAAENVKLFITWAPVVYMKHLKTSSRFAAPFTNLILFLGEVLHLMDVVPHNGLIHKIIIALCTDNPWTIKMCISKFQSSLGLSPDYAVPERFPILVNQNFAGLSIKVVAHYGQMTKAGGKFQFYDYGIQQNQYYYHSKKPPLYPIDKIKTPMCLMYGGKDKLADEKVVVFTLNKKRISAAVIRYFLALKKPAGVLTAGGHDSMLFACTLFPNKYFGVDYLTGAPMLMKSCWFWNSELILSHGYPLEIYETITEDFHILKVFRIPPKSGINNGIVFLQHPAFGSCINWIDLGNVSLAFLFAQAGYDVWMGNFRGTIYSDKHVYLDTSSNEYWNHSFHEMGLYDLPAQFDLVRKQTHYKDKIFYISHSMSGTTAYIYASLLPQHAEQNVKLFINWAPAAYLKYTTGLPSRFSSFANLAMLIGKTFHTLNFMPHNGLLHKLTIMFCAEIALTMKPCFLLMQSFQGYDSKYSLPERIPILIKQNFAGLSLKVLAHYAQIFKADGRFQFYDYGIKDNLLFYHSKNPPLYPIEKIKIPMCLMYGGKDILVVEKDVLNFYNKLPKEAKYCIKKIDPYNHVDFQYGKDVEKWVFEYTINTVKQFKGIE</sequence>
<dbReference type="AlphaFoldDB" id="A0A8K0GLB9"/>
<evidence type="ECO:0000313" key="11">
    <source>
        <dbReference type="Proteomes" id="UP000801492"/>
    </source>
</evidence>
<dbReference type="EMBL" id="VTPC01001455">
    <property type="protein sequence ID" value="KAF2901903.1"/>
    <property type="molecule type" value="Genomic_DNA"/>
</dbReference>
<evidence type="ECO:0000256" key="6">
    <source>
        <dbReference type="ARBA" id="ARBA00023180"/>
    </source>
</evidence>
<keyword evidence="6" id="KW-0325">Glycoprotein</keyword>
<protein>
    <submittedName>
        <fullName evidence="10">Uncharacterized protein</fullName>
    </submittedName>
</protein>
<keyword evidence="4" id="KW-0442">Lipid degradation</keyword>
<comment type="caution">
    <text evidence="10">The sequence shown here is derived from an EMBL/GenBank/DDBJ whole genome shotgun (WGS) entry which is preliminary data.</text>
</comment>
<dbReference type="InterPro" id="IPR029058">
    <property type="entry name" value="AB_hydrolase_fold"/>
</dbReference>
<evidence type="ECO:0000256" key="3">
    <source>
        <dbReference type="ARBA" id="ARBA00022801"/>
    </source>
</evidence>
<dbReference type="InterPro" id="IPR000073">
    <property type="entry name" value="AB_hydrolase_1"/>
</dbReference>
<feature type="domain" description="Partial AB-hydrolase lipase" evidence="9">
    <location>
        <begin position="433"/>
        <end position="486"/>
    </location>
</feature>
<dbReference type="Gene3D" id="3.40.50.1820">
    <property type="entry name" value="alpha/beta hydrolase"/>
    <property type="match status" value="2"/>
</dbReference>
<keyword evidence="3" id="KW-0378">Hydrolase</keyword>
<dbReference type="Pfam" id="PF00561">
    <property type="entry name" value="Abhydrolase_1"/>
    <property type="match status" value="1"/>
</dbReference>
<dbReference type="FunFam" id="3.40.50.1820:FF:000057">
    <property type="entry name" value="Lipase"/>
    <property type="match status" value="2"/>
</dbReference>
<keyword evidence="11" id="KW-1185">Reference proteome</keyword>
<feature type="signal peptide" evidence="7">
    <location>
        <begin position="1"/>
        <end position="19"/>
    </location>
</feature>
<evidence type="ECO:0000256" key="2">
    <source>
        <dbReference type="ARBA" id="ARBA00022729"/>
    </source>
</evidence>
<dbReference type="InterPro" id="IPR006693">
    <property type="entry name" value="AB_hydrolase_lipase"/>
</dbReference>
<feature type="domain" description="AB hydrolase-1" evidence="8">
    <location>
        <begin position="91"/>
        <end position="199"/>
    </location>
</feature>
<comment type="similarity">
    <text evidence="1">Belongs to the AB hydrolase superfamily. Lipase family.</text>
</comment>
<evidence type="ECO:0000259" key="8">
    <source>
        <dbReference type="Pfam" id="PF00561"/>
    </source>
</evidence>
<evidence type="ECO:0000313" key="10">
    <source>
        <dbReference type="EMBL" id="KAF2901903.1"/>
    </source>
</evidence>
<name>A0A8K0GLB9_IGNLU</name>
<dbReference type="Pfam" id="PF04083">
    <property type="entry name" value="Abhydro_lipase"/>
    <property type="match status" value="1"/>
</dbReference>
<evidence type="ECO:0000259" key="9">
    <source>
        <dbReference type="Pfam" id="PF04083"/>
    </source>
</evidence>
<dbReference type="Proteomes" id="UP000801492">
    <property type="component" value="Unassembled WGS sequence"/>
</dbReference>
<evidence type="ECO:0000256" key="4">
    <source>
        <dbReference type="ARBA" id="ARBA00022963"/>
    </source>
</evidence>
<gene>
    <name evidence="10" type="ORF">ILUMI_04282</name>
</gene>
<dbReference type="GO" id="GO:0016787">
    <property type="term" value="F:hydrolase activity"/>
    <property type="evidence" value="ECO:0007669"/>
    <property type="project" value="UniProtKB-KW"/>
</dbReference>
<evidence type="ECO:0000256" key="1">
    <source>
        <dbReference type="ARBA" id="ARBA00010701"/>
    </source>
</evidence>
<organism evidence="10 11">
    <name type="scientific">Ignelater luminosus</name>
    <name type="common">Cucubano</name>
    <name type="synonym">Pyrophorus luminosus</name>
    <dbReference type="NCBI Taxonomy" id="2038154"/>
    <lineage>
        <taxon>Eukaryota</taxon>
        <taxon>Metazoa</taxon>
        <taxon>Ecdysozoa</taxon>
        <taxon>Arthropoda</taxon>
        <taxon>Hexapoda</taxon>
        <taxon>Insecta</taxon>
        <taxon>Pterygota</taxon>
        <taxon>Neoptera</taxon>
        <taxon>Endopterygota</taxon>
        <taxon>Coleoptera</taxon>
        <taxon>Polyphaga</taxon>
        <taxon>Elateriformia</taxon>
        <taxon>Elateroidea</taxon>
        <taxon>Elateridae</taxon>
        <taxon>Agrypninae</taxon>
        <taxon>Pyrophorini</taxon>
        <taxon>Ignelater</taxon>
    </lineage>
</organism>
<dbReference type="OrthoDB" id="9974421at2759"/>
<evidence type="ECO:0000256" key="5">
    <source>
        <dbReference type="ARBA" id="ARBA00023098"/>
    </source>
</evidence>